<gene>
    <name evidence="2" type="ORF">GCM10011332_10660</name>
</gene>
<evidence type="ECO:0000313" key="2">
    <source>
        <dbReference type="EMBL" id="GGF58945.1"/>
    </source>
</evidence>
<keyword evidence="3" id="KW-1185">Reference proteome</keyword>
<name>A0A917F803_9PROT</name>
<feature type="compositionally biased region" description="Polar residues" evidence="1">
    <location>
        <begin position="216"/>
        <end position="231"/>
    </location>
</feature>
<dbReference type="EMBL" id="BMHV01000006">
    <property type="protein sequence ID" value="GGF58945.1"/>
    <property type="molecule type" value="Genomic_DNA"/>
</dbReference>
<evidence type="ECO:0000256" key="1">
    <source>
        <dbReference type="SAM" id="MobiDB-lite"/>
    </source>
</evidence>
<dbReference type="RefSeq" id="WP_188662503.1">
    <property type="nucleotide sequence ID" value="NZ_BMHV01000006.1"/>
</dbReference>
<accession>A0A917F803</accession>
<comment type="caution">
    <text evidence="2">The sequence shown here is derived from an EMBL/GenBank/DDBJ whole genome shotgun (WGS) entry which is preliminary data.</text>
</comment>
<dbReference type="Proteomes" id="UP000632498">
    <property type="component" value="Unassembled WGS sequence"/>
</dbReference>
<feature type="compositionally biased region" description="Pro residues" evidence="1">
    <location>
        <begin position="204"/>
        <end position="213"/>
    </location>
</feature>
<organism evidence="2 3">
    <name type="scientific">Terasakiella brassicae</name>
    <dbReference type="NCBI Taxonomy" id="1634917"/>
    <lineage>
        <taxon>Bacteria</taxon>
        <taxon>Pseudomonadati</taxon>
        <taxon>Pseudomonadota</taxon>
        <taxon>Alphaproteobacteria</taxon>
        <taxon>Rhodospirillales</taxon>
        <taxon>Terasakiellaceae</taxon>
        <taxon>Terasakiella</taxon>
    </lineage>
</organism>
<protein>
    <submittedName>
        <fullName evidence="2">Uncharacterized protein</fullName>
    </submittedName>
</protein>
<sequence>MVDHVNTQVAYNPPPAGNEATKSSNEPAKQADKEKEFSFFGDDGVTFWDMLDVVNPLQHIPIVSTAYRAITGDELDPGARLAGGTLFGGPIGLAASAFNVILENNTGKDAGEHVLAMFQGEEVDVPAQDKTMMAQNEGLSHPINGFAPIKSIPESEADAFAAGEESLRLAQLQEFMNPATTREVPTPINTPVGAGSAGTWAPPANQPPLPFPTERPQAQTSSPAPVTSTKTEPVPANTIVAQPQQSVGFQAKQSHTDSLDALRAFARDMQAQRQQDQGERLKAERKAPVAPPPVPANTAQLSQTSDNGWFADMMSQNMKRYETTAQSGG</sequence>
<feature type="compositionally biased region" description="Basic and acidic residues" evidence="1">
    <location>
        <begin position="276"/>
        <end position="287"/>
    </location>
</feature>
<reference evidence="2" key="2">
    <citation type="submission" date="2020-09" db="EMBL/GenBank/DDBJ databases">
        <authorList>
            <person name="Sun Q."/>
            <person name="Zhou Y."/>
        </authorList>
    </citation>
    <scope>NUCLEOTIDE SEQUENCE</scope>
    <source>
        <strain evidence="2">CGMCC 1.15254</strain>
    </source>
</reference>
<evidence type="ECO:0000313" key="3">
    <source>
        <dbReference type="Proteomes" id="UP000632498"/>
    </source>
</evidence>
<dbReference type="AlphaFoldDB" id="A0A917F803"/>
<feature type="region of interest" description="Disordered" evidence="1">
    <location>
        <begin position="269"/>
        <end position="310"/>
    </location>
</feature>
<feature type="region of interest" description="Disordered" evidence="1">
    <location>
        <begin position="1"/>
        <end position="34"/>
    </location>
</feature>
<feature type="compositionally biased region" description="Polar residues" evidence="1">
    <location>
        <begin position="297"/>
        <end position="307"/>
    </location>
</feature>
<reference evidence="2" key="1">
    <citation type="journal article" date="2014" name="Int. J. Syst. Evol. Microbiol.">
        <title>Complete genome sequence of Corynebacterium casei LMG S-19264T (=DSM 44701T), isolated from a smear-ripened cheese.</title>
        <authorList>
            <consortium name="US DOE Joint Genome Institute (JGI-PGF)"/>
            <person name="Walter F."/>
            <person name="Albersmeier A."/>
            <person name="Kalinowski J."/>
            <person name="Ruckert C."/>
        </authorList>
    </citation>
    <scope>NUCLEOTIDE SEQUENCE</scope>
    <source>
        <strain evidence="2">CGMCC 1.15254</strain>
    </source>
</reference>
<proteinExistence type="predicted"/>
<feature type="compositionally biased region" description="Polar residues" evidence="1">
    <location>
        <begin position="1"/>
        <end position="10"/>
    </location>
</feature>
<feature type="region of interest" description="Disordered" evidence="1">
    <location>
        <begin position="181"/>
        <end position="231"/>
    </location>
</feature>